<feature type="domain" description="SPX" evidence="1">
    <location>
        <begin position="1"/>
        <end position="236"/>
    </location>
</feature>
<proteinExistence type="predicted"/>
<keyword evidence="3" id="KW-1185">Reference proteome</keyword>
<name>A0AAN6GY77_9PEZI</name>
<dbReference type="AlphaFoldDB" id="A0AAN6GY77"/>
<dbReference type="Pfam" id="PF03105">
    <property type="entry name" value="SPX"/>
    <property type="match status" value="1"/>
</dbReference>
<organism evidence="2 3">
    <name type="scientific">Friedmanniomyces endolithicus</name>
    <dbReference type="NCBI Taxonomy" id="329885"/>
    <lineage>
        <taxon>Eukaryota</taxon>
        <taxon>Fungi</taxon>
        <taxon>Dikarya</taxon>
        <taxon>Ascomycota</taxon>
        <taxon>Pezizomycotina</taxon>
        <taxon>Dothideomycetes</taxon>
        <taxon>Dothideomycetidae</taxon>
        <taxon>Mycosphaerellales</taxon>
        <taxon>Teratosphaeriaceae</taxon>
        <taxon>Friedmanniomyces</taxon>
    </lineage>
</organism>
<feature type="non-terminal residue" evidence="2">
    <location>
        <position position="236"/>
    </location>
</feature>
<comment type="caution">
    <text evidence="2">The sequence shown here is derived from an EMBL/GenBank/DDBJ whole genome shotgun (WGS) entry which is preliminary data.</text>
</comment>
<reference evidence="2" key="1">
    <citation type="submission" date="2023-06" db="EMBL/GenBank/DDBJ databases">
        <title>Black Yeasts Isolated from many extreme environments.</title>
        <authorList>
            <person name="Coleine C."/>
            <person name="Stajich J.E."/>
            <person name="Selbmann L."/>
        </authorList>
    </citation>
    <scope>NUCLEOTIDE SEQUENCE</scope>
    <source>
        <strain evidence="2">CCFEE 5200</strain>
    </source>
</reference>
<sequence>MKFNQEYQKVLASEGFPKEWLESAIDYKHLKKCIKKVHRELHGLGLDAKTISHLSEDSDRYESQAHVQDHDFYSVNEPLLQTIPEEFSPQLRVLVDSRTGTPLDATLTPETKAALKRLARHEIATAEQHAHLGRHAVHDVHAPHQIGFIDEESTYPPLDAVDAKWIQLPLATAKEFFDLLAPKLDELEQLREAETRKLEEEILDLGEAVENVVQPVREGFEATRAVSYRDLYFWRE</sequence>
<dbReference type="Proteomes" id="UP001175353">
    <property type="component" value="Unassembled WGS sequence"/>
</dbReference>
<dbReference type="InterPro" id="IPR004331">
    <property type="entry name" value="SPX_dom"/>
</dbReference>
<evidence type="ECO:0000313" key="2">
    <source>
        <dbReference type="EMBL" id="KAK0949562.1"/>
    </source>
</evidence>
<dbReference type="PROSITE" id="PS51382">
    <property type="entry name" value="SPX"/>
    <property type="match status" value="1"/>
</dbReference>
<protein>
    <recommendedName>
        <fullName evidence="1">SPX domain-containing protein</fullName>
    </recommendedName>
</protein>
<evidence type="ECO:0000259" key="1">
    <source>
        <dbReference type="PROSITE" id="PS51382"/>
    </source>
</evidence>
<dbReference type="EMBL" id="JAUJLE010001097">
    <property type="protein sequence ID" value="KAK0949562.1"/>
    <property type="molecule type" value="Genomic_DNA"/>
</dbReference>
<evidence type="ECO:0000313" key="3">
    <source>
        <dbReference type="Proteomes" id="UP001175353"/>
    </source>
</evidence>
<accession>A0AAN6GY77</accession>
<gene>
    <name evidence="2" type="ORF">LTR91_026355</name>
</gene>